<name>A0A6J4JIK7_9PROT</name>
<keyword evidence="2" id="KW-0808">Transferase</keyword>
<dbReference type="AlphaFoldDB" id="A0A6J4JIK7"/>
<feature type="non-terminal residue" evidence="2">
    <location>
        <position position="292"/>
    </location>
</feature>
<reference evidence="2" key="1">
    <citation type="submission" date="2020-02" db="EMBL/GenBank/DDBJ databases">
        <authorList>
            <person name="Meier V. D."/>
        </authorList>
    </citation>
    <scope>NUCLEOTIDE SEQUENCE</scope>
    <source>
        <strain evidence="2">AVDCRST_MAG04</strain>
    </source>
</reference>
<gene>
    <name evidence="2" type="ORF">AVDCRST_MAG04-3600</name>
</gene>
<feature type="compositionally biased region" description="Basic residues" evidence="1">
    <location>
        <begin position="37"/>
        <end position="54"/>
    </location>
</feature>
<dbReference type="EMBL" id="CADCTL010000264">
    <property type="protein sequence ID" value="CAA9279163.1"/>
    <property type="molecule type" value="Genomic_DNA"/>
</dbReference>
<accession>A0A6J4JIK7</accession>
<evidence type="ECO:0000256" key="1">
    <source>
        <dbReference type="SAM" id="MobiDB-lite"/>
    </source>
</evidence>
<feature type="region of interest" description="Disordered" evidence="1">
    <location>
        <begin position="245"/>
        <end position="292"/>
    </location>
</feature>
<keyword evidence="2" id="KW-0489">Methyltransferase</keyword>
<proteinExistence type="predicted"/>
<dbReference type="GO" id="GO:0032259">
    <property type="term" value="P:methylation"/>
    <property type="evidence" value="ECO:0007669"/>
    <property type="project" value="UniProtKB-KW"/>
</dbReference>
<protein>
    <submittedName>
        <fullName evidence="2">SAM-dependent methyltransferase, BioC-like</fullName>
    </submittedName>
</protein>
<feature type="region of interest" description="Disordered" evidence="1">
    <location>
        <begin position="199"/>
        <end position="221"/>
    </location>
</feature>
<feature type="non-terminal residue" evidence="2">
    <location>
        <position position="1"/>
    </location>
</feature>
<evidence type="ECO:0000313" key="2">
    <source>
        <dbReference type="EMBL" id="CAA9279163.1"/>
    </source>
</evidence>
<sequence length="292" mass="28435">ADLRPSLGAPPARAGGEHRRARPPGAGRGGGAAPRPAGRHHAPLFPRARPRRPGRGGAAVARAGHRLRRFHGPVGADGGAVRPACGGGRRGMAAFRAGKLRPGGCEPVAALGERPAGGAGADPSLPPAGRAVPGVLAGARHARAIARRFGDGGGGAAGRRFAAGFALPGPAGHGRALATRGLRVAGGGCGGVAARLSDADGAARGSARRGRGERGVGPRRAGAAAGAAAYGAVAVAIRRPRRDQAGAAAADRDRLGAAREPVHAGAAGQRRGALGGRAGRRGTERGGEGGAL</sequence>
<dbReference type="GO" id="GO:0008168">
    <property type="term" value="F:methyltransferase activity"/>
    <property type="evidence" value="ECO:0007669"/>
    <property type="project" value="UniProtKB-KW"/>
</dbReference>
<feature type="compositionally biased region" description="Basic and acidic residues" evidence="1">
    <location>
        <begin position="250"/>
        <end position="262"/>
    </location>
</feature>
<feature type="region of interest" description="Disordered" evidence="1">
    <location>
        <begin position="1"/>
        <end position="59"/>
    </location>
</feature>
<feature type="compositionally biased region" description="Basic and acidic residues" evidence="1">
    <location>
        <begin position="281"/>
        <end position="292"/>
    </location>
</feature>
<organism evidence="2">
    <name type="scientific">uncultured Acetobacteraceae bacterium</name>
    <dbReference type="NCBI Taxonomy" id="169975"/>
    <lineage>
        <taxon>Bacteria</taxon>
        <taxon>Pseudomonadati</taxon>
        <taxon>Pseudomonadota</taxon>
        <taxon>Alphaproteobacteria</taxon>
        <taxon>Acetobacterales</taxon>
        <taxon>Acetobacteraceae</taxon>
        <taxon>environmental samples</taxon>
    </lineage>
</organism>